<evidence type="ECO:0000256" key="5">
    <source>
        <dbReference type="ARBA" id="ARBA00022777"/>
    </source>
</evidence>
<dbReference type="PANTHER" id="PTHR22984">
    <property type="entry name" value="SERINE/THREONINE-PROTEIN KINASE PIM"/>
    <property type="match status" value="1"/>
</dbReference>
<gene>
    <name evidence="9" type="ORF">G5714_004204</name>
</gene>
<keyword evidence="6" id="KW-0067">ATP-binding</keyword>
<evidence type="ECO:0000256" key="4">
    <source>
        <dbReference type="ARBA" id="ARBA00022741"/>
    </source>
</evidence>
<comment type="catalytic activity">
    <reaction evidence="8">
        <text>L-seryl-[protein] + ATP = O-phospho-L-seryl-[protein] + ADP + H(+)</text>
        <dbReference type="Rhea" id="RHEA:17989"/>
        <dbReference type="Rhea" id="RHEA-COMP:9863"/>
        <dbReference type="Rhea" id="RHEA-COMP:11604"/>
        <dbReference type="ChEBI" id="CHEBI:15378"/>
        <dbReference type="ChEBI" id="CHEBI:29999"/>
        <dbReference type="ChEBI" id="CHEBI:30616"/>
        <dbReference type="ChEBI" id="CHEBI:83421"/>
        <dbReference type="ChEBI" id="CHEBI:456216"/>
        <dbReference type="EC" id="2.7.11.1"/>
    </reaction>
</comment>
<evidence type="ECO:0000313" key="10">
    <source>
        <dbReference type="Proteomes" id="UP000579812"/>
    </source>
</evidence>
<dbReference type="GO" id="GO:0004674">
    <property type="term" value="F:protein serine/threonine kinase activity"/>
    <property type="evidence" value="ECO:0007669"/>
    <property type="project" value="UniProtKB-KW"/>
</dbReference>
<sequence>MAYDQVRCNCCTPKPPQHLSQVFGFPGHPKSLPMEIGLSFITNKGPSVPQIIKLLDWEDDTDHCDMVLERHMYILHELE</sequence>
<keyword evidence="3" id="KW-0808">Transferase</keyword>
<organism evidence="9 10">
    <name type="scientific">Onychostoma macrolepis</name>
    <dbReference type="NCBI Taxonomy" id="369639"/>
    <lineage>
        <taxon>Eukaryota</taxon>
        <taxon>Metazoa</taxon>
        <taxon>Chordata</taxon>
        <taxon>Craniata</taxon>
        <taxon>Vertebrata</taxon>
        <taxon>Euteleostomi</taxon>
        <taxon>Actinopterygii</taxon>
        <taxon>Neopterygii</taxon>
        <taxon>Teleostei</taxon>
        <taxon>Ostariophysi</taxon>
        <taxon>Cypriniformes</taxon>
        <taxon>Cyprinidae</taxon>
        <taxon>Acrossocheilinae</taxon>
        <taxon>Onychostoma</taxon>
    </lineage>
</organism>
<comment type="catalytic activity">
    <reaction evidence="7">
        <text>L-threonyl-[protein] + ATP = O-phospho-L-threonyl-[protein] + ADP + H(+)</text>
        <dbReference type="Rhea" id="RHEA:46608"/>
        <dbReference type="Rhea" id="RHEA-COMP:11060"/>
        <dbReference type="Rhea" id="RHEA-COMP:11605"/>
        <dbReference type="ChEBI" id="CHEBI:15378"/>
        <dbReference type="ChEBI" id="CHEBI:30013"/>
        <dbReference type="ChEBI" id="CHEBI:30616"/>
        <dbReference type="ChEBI" id="CHEBI:61977"/>
        <dbReference type="ChEBI" id="CHEBI:456216"/>
        <dbReference type="EC" id="2.7.11.1"/>
    </reaction>
</comment>
<dbReference type="EC" id="2.7.11.1" evidence="1"/>
<evidence type="ECO:0000313" key="9">
    <source>
        <dbReference type="EMBL" id="KAF4116715.1"/>
    </source>
</evidence>
<proteinExistence type="predicted"/>
<dbReference type="GO" id="GO:0005524">
    <property type="term" value="F:ATP binding"/>
    <property type="evidence" value="ECO:0007669"/>
    <property type="project" value="UniProtKB-KW"/>
</dbReference>
<dbReference type="Gene3D" id="3.30.200.20">
    <property type="entry name" value="Phosphorylase Kinase, domain 1"/>
    <property type="match status" value="1"/>
</dbReference>
<comment type="caution">
    <text evidence="9">The sequence shown here is derived from an EMBL/GenBank/DDBJ whole genome shotgun (WGS) entry which is preliminary data.</text>
</comment>
<dbReference type="PANTHER" id="PTHR22984:SF11">
    <property type="entry name" value="AURORA KINASE-RELATED"/>
    <property type="match status" value="1"/>
</dbReference>
<dbReference type="InterPro" id="IPR051138">
    <property type="entry name" value="PIM_Ser/Thr_kinase"/>
</dbReference>
<keyword evidence="4" id="KW-0547">Nucleotide-binding</keyword>
<name>A0A7J6DCG2_9TELE</name>
<dbReference type="EMBL" id="JAAMOB010000003">
    <property type="protein sequence ID" value="KAF4116715.1"/>
    <property type="molecule type" value="Genomic_DNA"/>
</dbReference>
<evidence type="ECO:0000256" key="8">
    <source>
        <dbReference type="ARBA" id="ARBA00048679"/>
    </source>
</evidence>
<evidence type="ECO:0000256" key="1">
    <source>
        <dbReference type="ARBA" id="ARBA00012513"/>
    </source>
</evidence>
<dbReference type="Proteomes" id="UP000579812">
    <property type="component" value="Unassembled WGS sequence"/>
</dbReference>
<keyword evidence="10" id="KW-1185">Reference proteome</keyword>
<protein>
    <recommendedName>
        <fullName evidence="1">non-specific serine/threonine protein kinase</fullName>
        <ecNumber evidence="1">2.7.11.1</ecNumber>
    </recommendedName>
</protein>
<dbReference type="GO" id="GO:0043066">
    <property type="term" value="P:negative regulation of apoptotic process"/>
    <property type="evidence" value="ECO:0007669"/>
    <property type="project" value="TreeGrafter"/>
</dbReference>
<dbReference type="AlphaFoldDB" id="A0A7J6DCG2"/>
<evidence type="ECO:0000256" key="6">
    <source>
        <dbReference type="ARBA" id="ARBA00022840"/>
    </source>
</evidence>
<reference evidence="9 10" key="1">
    <citation type="submission" date="2020-04" db="EMBL/GenBank/DDBJ databases">
        <title>Chromosome-level genome assembly of a cyprinid fish Onychostoma macrolepis by integration of Nanopore Sequencing, Bionano and Hi-C technology.</title>
        <authorList>
            <person name="Wang D."/>
        </authorList>
    </citation>
    <scope>NUCLEOTIDE SEQUENCE [LARGE SCALE GENOMIC DNA]</scope>
    <source>
        <strain evidence="9">SWU-2019</strain>
        <tissue evidence="9">Muscle</tissue>
    </source>
</reference>
<dbReference type="GO" id="GO:0007346">
    <property type="term" value="P:regulation of mitotic cell cycle"/>
    <property type="evidence" value="ECO:0007669"/>
    <property type="project" value="TreeGrafter"/>
</dbReference>
<evidence type="ECO:0000256" key="2">
    <source>
        <dbReference type="ARBA" id="ARBA00022527"/>
    </source>
</evidence>
<evidence type="ECO:0000256" key="3">
    <source>
        <dbReference type="ARBA" id="ARBA00022679"/>
    </source>
</evidence>
<keyword evidence="2" id="KW-0723">Serine/threonine-protein kinase</keyword>
<dbReference type="GO" id="GO:0005737">
    <property type="term" value="C:cytoplasm"/>
    <property type="evidence" value="ECO:0007669"/>
    <property type="project" value="TreeGrafter"/>
</dbReference>
<accession>A0A7J6DCG2</accession>
<evidence type="ECO:0000256" key="7">
    <source>
        <dbReference type="ARBA" id="ARBA00047899"/>
    </source>
</evidence>
<keyword evidence="5" id="KW-0418">Kinase</keyword>